<evidence type="ECO:0000313" key="3">
    <source>
        <dbReference type="Proteomes" id="UP000634136"/>
    </source>
</evidence>
<dbReference type="OrthoDB" id="930973at2759"/>
<dbReference type="InterPro" id="IPR053151">
    <property type="entry name" value="RNase_H-like"/>
</dbReference>
<proteinExistence type="predicted"/>
<gene>
    <name evidence="2" type="ORF">G2W53_015520</name>
</gene>
<name>A0A834WVT8_9FABA</name>
<comment type="caution">
    <text evidence="2">The sequence shown here is derived from an EMBL/GenBank/DDBJ whole genome shotgun (WGS) entry which is preliminary data.</text>
</comment>
<dbReference type="Pfam" id="PF13456">
    <property type="entry name" value="RVT_3"/>
    <property type="match status" value="1"/>
</dbReference>
<dbReference type="EMBL" id="JAAIUW010000005">
    <property type="protein sequence ID" value="KAF7833187.1"/>
    <property type="molecule type" value="Genomic_DNA"/>
</dbReference>
<dbReference type="SUPFAM" id="SSF53098">
    <property type="entry name" value="Ribonuclease H-like"/>
    <property type="match status" value="1"/>
</dbReference>
<dbReference type="Proteomes" id="UP000634136">
    <property type="component" value="Unassembled WGS sequence"/>
</dbReference>
<reference evidence="2" key="1">
    <citation type="submission" date="2020-09" db="EMBL/GenBank/DDBJ databases">
        <title>Genome-Enabled Discovery of Anthraquinone Biosynthesis in Senna tora.</title>
        <authorList>
            <person name="Kang S.-H."/>
            <person name="Pandey R.P."/>
            <person name="Lee C.-M."/>
            <person name="Sim J.-S."/>
            <person name="Jeong J.-T."/>
            <person name="Choi B.-S."/>
            <person name="Jung M."/>
            <person name="Ginzburg D."/>
            <person name="Zhao K."/>
            <person name="Won S.Y."/>
            <person name="Oh T.-J."/>
            <person name="Yu Y."/>
            <person name="Kim N.-H."/>
            <person name="Lee O.R."/>
            <person name="Lee T.-H."/>
            <person name="Bashyal P."/>
            <person name="Kim T.-S."/>
            <person name="Lee W.-H."/>
            <person name="Kawkins C."/>
            <person name="Kim C.-K."/>
            <person name="Kim J.S."/>
            <person name="Ahn B.O."/>
            <person name="Rhee S.Y."/>
            <person name="Sohng J.K."/>
        </authorList>
    </citation>
    <scope>NUCLEOTIDE SEQUENCE</scope>
    <source>
        <tissue evidence="2">Leaf</tissue>
    </source>
</reference>
<sequence>MRNDMISKTTDSQLCKDIRLEFYQYVSWTIGNGHHIKFWEDPWINGLPSLSSIVNSEDLSSIGKTLIEFVDDSGQWKFTDESSSLLDDIKQKILEIRPPNVLLGLDVPNWKPEVNGQFSVNNAYHTISNLSEEPRLTKLASCGGTIRDTTGNWWCEFIANLGSASVLSAELWGIFHGLKTAWEQRFRKVILESDSSLAINHVKSNNTRDNSVHPVAYNIKTLLNNRWDVQLKKISRSANSCADVLAEKGLLMHRGFVLLATPPPYVLQHG</sequence>
<dbReference type="InterPro" id="IPR002156">
    <property type="entry name" value="RNaseH_domain"/>
</dbReference>
<accession>A0A834WVT8</accession>
<dbReference type="PANTHER" id="PTHR47723:SF19">
    <property type="entry name" value="POLYNUCLEOTIDYL TRANSFERASE, RIBONUCLEASE H-LIKE SUPERFAMILY PROTEIN"/>
    <property type="match status" value="1"/>
</dbReference>
<dbReference type="CDD" id="cd06222">
    <property type="entry name" value="RNase_H_like"/>
    <property type="match status" value="1"/>
</dbReference>
<keyword evidence="3" id="KW-1185">Reference proteome</keyword>
<protein>
    <submittedName>
        <fullName evidence="2">Putative ribonuclease H protein At1g65750 family</fullName>
    </submittedName>
</protein>
<feature type="domain" description="RNase H type-1" evidence="1">
    <location>
        <begin position="138"/>
        <end position="248"/>
    </location>
</feature>
<dbReference type="AlphaFoldDB" id="A0A834WVT8"/>
<dbReference type="InterPro" id="IPR012337">
    <property type="entry name" value="RNaseH-like_sf"/>
</dbReference>
<dbReference type="GO" id="GO:0004523">
    <property type="term" value="F:RNA-DNA hybrid ribonuclease activity"/>
    <property type="evidence" value="ECO:0007669"/>
    <property type="project" value="InterPro"/>
</dbReference>
<evidence type="ECO:0000313" key="2">
    <source>
        <dbReference type="EMBL" id="KAF7833187.1"/>
    </source>
</evidence>
<dbReference type="InterPro" id="IPR036397">
    <property type="entry name" value="RNaseH_sf"/>
</dbReference>
<evidence type="ECO:0000259" key="1">
    <source>
        <dbReference type="Pfam" id="PF13456"/>
    </source>
</evidence>
<organism evidence="2 3">
    <name type="scientific">Senna tora</name>
    <dbReference type="NCBI Taxonomy" id="362788"/>
    <lineage>
        <taxon>Eukaryota</taxon>
        <taxon>Viridiplantae</taxon>
        <taxon>Streptophyta</taxon>
        <taxon>Embryophyta</taxon>
        <taxon>Tracheophyta</taxon>
        <taxon>Spermatophyta</taxon>
        <taxon>Magnoliopsida</taxon>
        <taxon>eudicotyledons</taxon>
        <taxon>Gunneridae</taxon>
        <taxon>Pentapetalae</taxon>
        <taxon>rosids</taxon>
        <taxon>fabids</taxon>
        <taxon>Fabales</taxon>
        <taxon>Fabaceae</taxon>
        <taxon>Caesalpinioideae</taxon>
        <taxon>Cassia clade</taxon>
        <taxon>Senna</taxon>
    </lineage>
</organism>
<dbReference type="PANTHER" id="PTHR47723">
    <property type="entry name" value="OS05G0353850 PROTEIN"/>
    <property type="match status" value="1"/>
</dbReference>
<dbReference type="InterPro" id="IPR044730">
    <property type="entry name" value="RNase_H-like_dom_plant"/>
</dbReference>
<dbReference type="Gene3D" id="3.30.420.10">
    <property type="entry name" value="Ribonuclease H-like superfamily/Ribonuclease H"/>
    <property type="match status" value="1"/>
</dbReference>
<dbReference type="GO" id="GO:0003676">
    <property type="term" value="F:nucleic acid binding"/>
    <property type="evidence" value="ECO:0007669"/>
    <property type="project" value="InterPro"/>
</dbReference>